<dbReference type="OrthoDB" id="18577at2759"/>
<proteinExistence type="predicted"/>
<dbReference type="AlphaFoldDB" id="A0A9P5JY27"/>
<dbReference type="Pfam" id="PF05328">
    <property type="entry name" value="CybS"/>
    <property type="match status" value="1"/>
</dbReference>
<keyword evidence="2" id="KW-1185">Reference proteome</keyword>
<accession>A0A9P5JY27</accession>
<sequence length="86" mass="9435">MYKGTVNDVERLLSADLIPLTAGAFVTSGSSTPLLDDGLLDINLIVHSHIWGIQFDTILVDYAHERKVPTLGPLFTWTLRLTSLAV</sequence>
<comment type="caution">
    <text evidence="1">The sequence shown here is derived from an EMBL/GenBank/DDBJ whole genome shotgun (WGS) entry which is preliminary data.</text>
</comment>
<reference evidence="1" key="1">
    <citation type="submission" date="2019-10" db="EMBL/GenBank/DDBJ databases">
        <authorList>
            <consortium name="DOE Joint Genome Institute"/>
            <person name="Kuo A."/>
            <person name="Miyauchi S."/>
            <person name="Kiss E."/>
            <person name="Drula E."/>
            <person name="Kohler A."/>
            <person name="Sanchez-Garcia M."/>
            <person name="Andreopoulos B."/>
            <person name="Barry K.W."/>
            <person name="Bonito G."/>
            <person name="Buee M."/>
            <person name="Carver A."/>
            <person name="Chen C."/>
            <person name="Cichocki N."/>
            <person name="Clum A."/>
            <person name="Culley D."/>
            <person name="Crous P.W."/>
            <person name="Fauchery L."/>
            <person name="Girlanda M."/>
            <person name="Hayes R."/>
            <person name="Keri Z."/>
            <person name="LaButti K."/>
            <person name="Lipzen A."/>
            <person name="Lombard V."/>
            <person name="Magnuson J."/>
            <person name="Maillard F."/>
            <person name="Morin E."/>
            <person name="Murat C."/>
            <person name="Nolan M."/>
            <person name="Ohm R."/>
            <person name="Pangilinan J."/>
            <person name="Pereira M."/>
            <person name="Perotto S."/>
            <person name="Peter M."/>
            <person name="Riley R."/>
            <person name="Sitrit Y."/>
            <person name="Stielow B."/>
            <person name="Szollosi G."/>
            <person name="Zifcakova L."/>
            <person name="Stursova M."/>
            <person name="Spatafora J.W."/>
            <person name="Tedersoo L."/>
            <person name="Vaario L.-M."/>
            <person name="Yamada A."/>
            <person name="Yan M."/>
            <person name="Wang P."/>
            <person name="Xu J."/>
            <person name="Bruns T."/>
            <person name="Baldrian P."/>
            <person name="Vilgalys R."/>
            <person name="Henrissat B."/>
            <person name="Grigoriev I.V."/>
            <person name="Hibbett D."/>
            <person name="Nagy L.G."/>
            <person name="Martin F.M."/>
        </authorList>
    </citation>
    <scope>NUCLEOTIDE SEQUENCE</scope>
    <source>
        <strain evidence="1">Prilba</strain>
    </source>
</reference>
<dbReference type="Proteomes" id="UP000759537">
    <property type="component" value="Unassembled WGS sequence"/>
</dbReference>
<dbReference type="EMBL" id="WHVB01000030">
    <property type="protein sequence ID" value="KAF8468687.1"/>
    <property type="molecule type" value="Genomic_DNA"/>
</dbReference>
<organism evidence="1 2">
    <name type="scientific">Russula ochroleuca</name>
    <dbReference type="NCBI Taxonomy" id="152965"/>
    <lineage>
        <taxon>Eukaryota</taxon>
        <taxon>Fungi</taxon>
        <taxon>Dikarya</taxon>
        <taxon>Basidiomycota</taxon>
        <taxon>Agaricomycotina</taxon>
        <taxon>Agaricomycetes</taxon>
        <taxon>Russulales</taxon>
        <taxon>Russulaceae</taxon>
        <taxon>Russula</taxon>
    </lineage>
</organism>
<dbReference type="InterPro" id="IPR034804">
    <property type="entry name" value="SQR/QFR_C/D"/>
</dbReference>
<evidence type="ECO:0000313" key="1">
    <source>
        <dbReference type="EMBL" id="KAF8468687.1"/>
    </source>
</evidence>
<reference evidence="1" key="2">
    <citation type="journal article" date="2020" name="Nat. Commun.">
        <title>Large-scale genome sequencing of mycorrhizal fungi provides insights into the early evolution of symbiotic traits.</title>
        <authorList>
            <person name="Miyauchi S."/>
            <person name="Kiss E."/>
            <person name="Kuo A."/>
            <person name="Drula E."/>
            <person name="Kohler A."/>
            <person name="Sanchez-Garcia M."/>
            <person name="Morin E."/>
            <person name="Andreopoulos B."/>
            <person name="Barry K.W."/>
            <person name="Bonito G."/>
            <person name="Buee M."/>
            <person name="Carver A."/>
            <person name="Chen C."/>
            <person name="Cichocki N."/>
            <person name="Clum A."/>
            <person name="Culley D."/>
            <person name="Crous P.W."/>
            <person name="Fauchery L."/>
            <person name="Girlanda M."/>
            <person name="Hayes R.D."/>
            <person name="Keri Z."/>
            <person name="LaButti K."/>
            <person name="Lipzen A."/>
            <person name="Lombard V."/>
            <person name="Magnuson J."/>
            <person name="Maillard F."/>
            <person name="Murat C."/>
            <person name="Nolan M."/>
            <person name="Ohm R.A."/>
            <person name="Pangilinan J."/>
            <person name="Pereira M.F."/>
            <person name="Perotto S."/>
            <person name="Peter M."/>
            <person name="Pfister S."/>
            <person name="Riley R."/>
            <person name="Sitrit Y."/>
            <person name="Stielow J.B."/>
            <person name="Szollosi G."/>
            <person name="Zifcakova L."/>
            <person name="Stursova M."/>
            <person name="Spatafora J.W."/>
            <person name="Tedersoo L."/>
            <person name="Vaario L.M."/>
            <person name="Yamada A."/>
            <person name="Yan M."/>
            <person name="Wang P."/>
            <person name="Xu J."/>
            <person name="Bruns T."/>
            <person name="Baldrian P."/>
            <person name="Vilgalys R."/>
            <person name="Dunand C."/>
            <person name="Henrissat B."/>
            <person name="Grigoriev I.V."/>
            <person name="Hibbett D."/>
            <person name="Nagy L.G."/>
            <person name="Martin F.M."/>
        </authorList>
    </citation>
    <scope>NUCLEOTIDE SEQUENCE</scope>
    <source>
        <strain evidence="1">Prilba</strain>
    </source>
</reference>
<evidence type="ECO:0000313" key="2">
    <source>
        <dbReference type="Proteomes" id="UP000759537"/>
    </source>
</evidence>
<dbReference type="GO" id="GO:0016020">
    <property type="term" value="C:membrane"/>
    <property type="evidence" value="ECO:0007669"/>
    <property type="project" value="InterPro"/>
</dbReference>
<gene>
    <name evidence="1" type="ORF">DFH94DRAFT_697490</name>
</gene>
<protein>
    <submittedName>
        <fullName evidence="1">Uncharacterized protein</fullName>
    </submittedName>
</protein>
<name>A0A9P5JY27_9AGAM</name>
<dbReference type="Gene3D" id="1.20.1300.10">
    <property type="entry name" value="Fumarate reductase/succinate dehydrogenase, transmembrane subunit"/>
    <property type="match status" value="1"/>
</dbReference>